<comment type="caution">
    <text evidence="4">The sequence shown here is derived from an EMBL/GenBank/DDBJ whole genome shotgun (WGS) entry which is preliminary data.</text>
</comment>
<dbReference type="Proteomes" id="UP001207528">
    <property type="component" value="Unassembled WGS sequence"/>
</dbReference>
<evidence type="ECO:0000313" key="5">
    <source>
        <dbReference type="Proteomes" id="UP001207528"/>
    </source>
</evidence>
<evidence type="ECO:0000259" key="3">
    <source>
        <dbReference type="Pfam" id="PF01113"/>
    </source>
</evidence>
<evidence type="ECO:0000256" key="2">
    <source>
        <dbReference type="ARBA" id="ARBA00023002"/>
    </source>
</evidence>
<dbReference type="EMBL" id="JACKTI010000024">
    <property type="protein sequence ID" value="MCV7023060.1"/>
    <property type="molecule type" value="Genomic_DNA"/>
</dbReference>
<gene>
    <name evidence="4" type="ORF">H7I77_06795</name>
</gene>
<organism evidence="4 5">
    <name type="scientific">Mycolicibacterium novocastrense</name>
    <name type="common">Mycobacterium novocastrense</name>
    <dbReference type="NCBI Taxonomy" id="59813"/>
    <lineage>
        <taxon>Bacteria</taxon>
        <taxon>Bacillati</taxon>
        <taxon>Actinomycetota</taxon>
        <taxon>Actinomycetes</taxon>
        <taxon>Mycobacteriales</taxon>
        <taxon>Mycobacteriaceae</taxon>
        <taxon>Mycolicibacterium</taxon>
    </lineage>
</organism>
<dbReference type="SUPFAM" id="SSF51735">
    <property type="entry name" value="NAD(P)-binding Rossmann-fold domains"/>
    <property type="match status" value="1"/>
</dbReference>
<sequence length="382" mass="40430">MYVGPKPSHCLSEKHTGSVRLVTRVVQWATGAVGRAALAELIENPDYQLAGVLVYDPAKAGQDAGSLCGLPASTGVLATTDKNEIFGLGADVVIHAASKAHAVDTNADDICRLLAGGTDVITTTSYNHLPTYGAETEAAFAEACRAGQSRFHAAGENPGFMFERLVATVTGLSKTIDRIDLYEATDVSAVDSRPMLVDLMGMGRPPEDVSVDSPIIKKLDMAYRQALNATADVLGVTLSHVEVSVDATTLPHDLEVLAGTIEAGTVVGQRFSWVGHWSGRPLLAIHEEWVLTRDLPQWGLKPLAAGEKAPLIRAVIKGEPSFELALDVGWDGQVPSGQHAQPGHLMIAMGAVRAIPYVRAQPPGIVTAPVFGAIQLGSQRRN</sequence>
<dbReference type="GO" id="GO:0008839">
    <property type="term" value="F:4-hydroxy-tetrahydrodipicolinate reductase"/>
    <property type="evidence" value="ECO:0007669"/>
    <property type="project" value="InterPro"/>
</dbReference>
<protein>
    <submittedName>
        <fullName evidence="4">Dihydrodipicolinate synthase</fullName>
    </submittedName>
</protein>
<reference evidence="4" key="1">
    <citation type="submission" date="2020-07" db="EMBL/GenBank/DDBJ databases">
        <authorList>
            <person name="Pettersson B.M.F."/>
            <person name="Behra P.R.K."/>
            <person name="Ramesh M."/>
            <person name="Das S."/>
            <person name="Dasgupta S."/>
            <person name="Kirsebom L.A."/>
        </authorList>
    </citation>
    <scope>NUCLEOTIDE SEQUENCE</scope>
    <source>
        <strain evidence="4">DSM 44203</strain>
    </source>
</reference>
<evidence type="ECO:0000256" key="1">
    <source>
        <dbReference type="ARBA" id="ARBA00022857"/>
    </source>
</evidence>
<dbReference type="CDD" id="cd24146">
    <property type="entry name" value="nat-AmDH_N_like"/>
    <property type="match status" value="1"/>
</dbReference>
<keyword evidence="1" id="KW-0521">NADP</keyword>
<dbReference type="AlphaFoldDB" id="A0AAW5SHK1"/>
<dbReference type="InterPro" id="IPR036291">
    <property type="entry name" value="NAD(P)-bd_dom_sf"/>
</dbReference>
<name>A0AAW5SHK1_MYCNV</name>
<dbReference type="Pfam" id="PF01113">
    <property type="entry name" value="DapB_N"/>
    <property type="match status" value="1"/>
</dbReference>
<dbReference type="InterPro" id="IPR000846">
    <property type="entry name" value="DapB_N"/>
</dbReference>
<dbReference type="GO" id="GO:0009089">
    <property type="term" value="P:lysine biosynthetic process via diaminopimelate"/>
    <property type="evidence" value="ECO:0007669"/>
    <property type="project" value="InterPro"/>
</dbReference>
<accession>A0AAW5SHK1</accession>
<reference evidence="4" key="2">
    <citation type="journal article" date="2022" name="BMC Genomics">
        <title>Comparative genome analysis of mycobacteria focusing on tRNA and non-coding RNA.</title>
        <authorList>
            <person name="Behra P.R.K."/>
            <person name="Pettersson B.M.F."/>
            <person name="Ramesh M."/>
            <person name="Das S."/>
            <person name="Dasgupta S."/>
            <person name="Kirsebom L.A."/>
        </authorList>
    </citation>
    <scope>NUCLEOTIDE SEQUENCE</scope>
    <source>
        <strain evidence="4">DSM 44203</strain>
    </source>
</reference>
<proteinExistence type="predicted"/>
<evidence type="ECO:0000313" key="4">
    <source>
        <dbReference type="EMBL" id="MCV7023060.1"/>
    </source>
</evidence>
<dbReference type="Gene3D" id="3.40.50.720">
    <property type="entry name" value="NAD(P)-binding Rossmann-like Domain"/>
    <property type="match status" value="1"/>
</dbReference>
<keyword evidence="2" id="KW-0560">Oxidoreductase</keyword>
<feature type="domain" description="Dihydrodipicolinate reductase N-terminal" evidence="3">
    <location>
        <begin position="29"/>
        <end position="108"/>
    </location>
</feature>